<dbReference type="CDD" id="cd01392">
    <property type="entry name" value="HTH_LacI"/>
    <property type="match status" value="1"/>
</dbReference>
<gene>
    <name evidence="6" type="ORF">KTA_01580</name>
</gene>
<dbReference type="PANTHER" id="PTHR30146">
    <property type="entry name" value="LACI-RELATED TRANSCRIPTIONAL REPRESSOR"/>
    <property type="match status" value="1"/>
</dbReference>
<dbReference type="EMBL" id="AP019377">
    <property type="protein sequence ID" value="BBH91959.1"/>
    <property type="molecule type" value="Genomic_DNA"/>
</dbReference>
<dbReference type="GO" id="GO:0003700">
    <property type="term" value="F:DNA-binding transcription factor activity"/>
    <property type="evidence" value="ECO:0007669"/>
    <property type="project" value="TreeGrafter"/>
</dbReference>
<organism evidence="6">
    <name type="scientific">Thermogemmatispora argillosa</name>
    <dbReference type="NCBI Taxonomy" id="2045280"/>
    <lineage>
        <taxon>Bacteria</taxon>
        <taxon>Bacillati</taxon>
        <taxon>Chloroflexota</taxon>
        <taxon>Ktedonobacteria</taxon>
        <taxon>Thermogemmatisporales</taxon>
        <taxon>Thermogemmatisporaceae</taxon>
        <taxon>Thermogemmatispora</taxon>
    </lineage>
</organism>
<sequence length="379" mass="41716">MKESRFQQQPAQPAAVRKGHMVTIYDIAKAAGVAKSTVANVLSGKGKVSEATRERVLYYARELGYRPNLLARNLSQHRTFTIALILPTIANPFYPEIMEAIESILRQRDYQTLFCNTHGDFALGRQQMERLMSRWVDGYIIMGSSMDIADITHYFHQGVPIVLCDWQENESPVGIPQVTVDFYRAGQLAAEHLLALGHRRIAVIVDEPQQHLRLEGFRTTLQQAGLELPPARIALGDSSLESGYAAARQLLSPDQELALPTAIFATNDWMALGAMELVLDRGLRVPEDISIIGLDDIVVSAHLRPPLTTIAIPKTRLAQEATELLLTQIETGGEGQRPESSAAREGADGAAQHEEETAPLRLVPPYLVVRQSTAAPASS</sequence>
<dbReference type="SUPFAM" id="SSF47413">
    <property type="entry name" value="lambda repressor-like DNA-binding domains"/>
    <property type="match status" value="1"/>
</dbReference>
<feature type="domain" description="HTH lacI-type" evidence="5">
    <location>
        <begin position="22"/>
        <end position="76"/>
    </location>
</feature>
<keyword evidence="3" id="KW-0804">Transcription</keyword>
<dbReference type="CDD" id="cd06267">
    <property type="entry name" value="PBP1_LacI_sugar_binding-like"/>
    <property type="match status" value="1"/>
</dbReference>
<reference evidence="6" key="1">
    <citation type="submission" date="2018-12" db="EMBL/GenBank/DDBJ databases">
        <title>Novel natural products biosynthetic potential of the class Ktedonobacteria.</title>
        <authorList>
            <person name="Zheng Y."/>
            <person name="Saitou A."/>
            <person name="Wang C.M."/>
            <person name="Toyoda A."/>
            <person name="Minakuchi Y."/>
            <person name="Sekiguchi Y."/>
            <person name="Ueda K."/>
            <person name="Takano H."/>
            <person name="Sakai Y."/>
            <person name="Yokota A."/>
            <person name="Yabe S."/>
        </authorList>
    </citation>
    <scope>NUCLEOTIDE SEQUENCE</scope>
    <source>
        <strain evidence="6">A3-2</strain>
    </source>
</reference>
<dbReference type="SUPFAM" id="SSF53822">
    <property type="entry name" value="Periplasmic binding protein-like I"/>
    <property type="match status" value="1"/>
</dbReference>
<dbReference type="Pfam" id="PF13377">
    <property type="entry name" value="Peripla_BP_3"/>
    <property type="match status" value="1"/>
</dbReference>
<dbReference type="InterPro" id="IPR000843">
    <property type="entry name" value="HTH_LacI"/>
</dbReference>
<dbReference type="Gene3D" id="1.10.260.40">
    <property type="entry name" value="lambda repressor-like DNA-binding domains"/>
    <property type="match status" value="1"/>
</dbReference>
<dbReference type="PANTHER" id="PTHR30146:SF109">
    <property type="entry name" value="HTH-TYPE TRANSCRIPTIONAL REGULATOR GALS"/>
    <property type="match status" value="1"/>
</dbReference>
<dbReference type="InterPro" id="IPR046335">
    <property type="entry name" value="LacI/GalR-like_sensor"/>
</dbReference>
<name>A0A455SXW6_9CHLR</name>
<protein>
    <submittedName>
        <fullName evidence="6">LacI family transcriptional regulator</fullName>
    </submittedName>
</protein>
<evidence type="ECO:0000259" key="5">
    <source>
        <dbReference type="PROSITE" id="PS50932"/>
    </source>
</evidence>
<dbReference type="Pfam" id="PF00356">
    <property type="entry name" value="LacI"/>
    <property type="match status" value="1"/>
</dbReference>
<evidence type="ECO:0000256" key="2">
    <source>
        <dbReference type="ARBA" id="ARBA00023125"/>
    </source>
</evidence>
<accession>A0A455SXW6</accession>
<dbReference type="SMART" id="SM00354">
    <property type="entry name" value="HTH_LACI"/>
    <property type="match status" value="1"/>
</dbReference>
<proteinExistence type="predicted"/>
<keyword evidence="2" id="KW-0238">DNA-binding</keyword>
<dbReference type="InterPro" id="IPR028082">
    <property type="entry name" value="Peripla_BP_I"/>
</dbReference>
<evidence type="ECO:0000256" key="3">
    <source>
        <dbReference type="ARBA" id="ARBA00023163"/>
    </source>
</evidence>
<evidence type="ECO:0000256" key="4">
    <source>
        <dbReference type="SAM" id="MobiDB-lite"/>
    </source>
</evidence>
<dbReference type="InterPro" id="IPR010982">
    <property type="entry name" value="Lambda_DNA-bd_dom_sf"/>
</dbReference>
<dbReference type="PROSITE" id="PS50932">
    <property type="entry name" value="HTH_LACI_2"/>
    <property type="match status" value="1"/>
</dbReference>
<keyword evidence="1" id="KW-0805">Transcription regulation</keyword>
<feature type="region of interest" description="Disordered" evidence="4">
    <location>
        <begin position="330"/>
        <end position="363"/>
    </location>
</feature>
<dbReference type="AlphaFoldDB" id="A0A455SXW6"/>
<dbReference type="GO" id="GO:0000976">
    <property type="term" value="F:transcription cis-regulatory region binding"/>
    <property type="evidence" value="ECO:0007669"/>
    <property type="project" value="TreeGrafter"/>
</dbReference>
<evidence type="ECO:0000313" key="6">
    <source>
        <dbReference type="EMBL" id="BBH91959.1"/>
    </source>
</evidence>
<evidence type="ECO:0000256" key="1">
    <source>
        <dbReference type="ARBA" id="ARBA00023015"/>
    </source>
</evidence>
<dbReference type="Gene3D" id="3.40.50.2300">
    <property type="match status" value="2"/>
</dbReference>
<feature type="compositionally biased region" description="Basic and acidic residues" evidence="4">
    <location>
        <begin position="345"/>
        <end position="358"/>
    </location>
</feature>